<dbReference type="eggNOG" id="ENOG502RJJU">
    <property type="taxonomic scope" value="Eukaryota"/>
</dbReference>
<dbReference type="InterPro" id="IPR000772">
    <property type="entry name" value="Ricin_B_lectin"/>
</dbReference>
<dbReference type="SUPFAM" id="SSF50370">
    <property type="entry name" value="Ricin B-like lectins"/>
    <property type="match status" value="1"/>
</dbReference>
<feature type="domain" description="Ricin B lectin" evidence="2">
    <location>
        <begin position="81"/>
        <end position="155"/>
    </location>
</feature>
<accession>A0A0A1UNB0</accession>
<feature type="chain" id="PRO_5001991735" evidence="1">
    <location>
        <begin position="19"/>
        <end position="183"/>
    </location>
</feature>
<dbReference type="OrthoDB" id="9986966at2759"/>
<evidence type="ECO:0000313" key="3">
    <source>
        <dbReference type="EMBL" id="EXU96721.1"/>
    </source>
</evidence>
<evidence type="ECO:0000259" key="2">
    <source>
        <dbReference type="Pfam" id="PF14200"/>
    </source>
</evidence>
<dbReference type="Proteomes" id="UP000030151">
    <property type="component" value="Unassembled WGS sequence"/>
</dbReference>
<dbReference type="EMBL" id="JELW01000045">
    <property type="protein sequence ID" value="EXU96721.1"/>
    <property type="molecule type" value="Genomic_DNA"/>
</dbReference>
<dbReference type="InterPro" id="IPR035992">
    <property type="entry name" value="Ricin_B-like_lectins"/>
</dbReference>
<keyword evidence="3" id="KW-0430">Lectin</keyword>
<dbReference type="Pfam" id="PF14200">
    <property type="entry name" value="RicinB_lectin_2"/>
    <property type="match status" value="1"/>
</dbReference>
<dbReference type="AlphaFoldDB" id="A0A0A1UNB0"/>
<proteinExistence type="predicted"/>
<feature type="signal peptide" evidence="1">
    <location>
        <begin position="1"/>
        <end position="18"/>
    </location>
</feature>
<name>A0A0A1UNB0_9HYPO</name>
<dbReference type="CDD" id="cd00161">
    <property type="entry name" value="beta-trefoil_Ricin-like"/>
    <property type="match status" value="1"/>
</dbReference>
<protein>
    <submittedName>
        <fullName evidence="3">Ricin-type beta-trefoil lectin domain protein</fullName>
    </submittedName>
</protein>
<dbReference type="Gene3D" id="2.80.10.50">
    <property type="match status" value="1"/>
</dbReference>
<dbReference type="GO" id="GO:0030246">
    <property type="term" value="F:carbohydrate binding"/>
    <property type="evidence" value="ECO:0007669"/>
    <property type="project" value="UniProtKB-KW"/>
</dbReference>
<keyword evidence="1" id="KW-0732">Signal</keyword>
<reference evidence="3 4" key="1">
    <citation type="submission" date="2014-02" db="EMBL/GenBank/DDBJ databases">
        <title>The genome sequence of the entomopathogenic fungus Metarhizium robertsii ARSEF 2575.</title>
        <authorList>
            <person name="Giuliano Garisto Donzelli B."/>
            <person name="Roe B.A."/>
            <person name="Macmil S.L."/>
            <person name="Krasnoff S.B."/>
            <person name="Gibson D.M."/>
        </authorList>
    </citation>
    <scope>NUCLEOTIDE SEQUENCE [LARGE SCALE GENOMIC DNA]</scope>
    <source>
        <strain evidence="3 4">ARSEF 2575</strain>
    </source>
</reference>
<dbReference type="HOGENOM" id="CLU_126681_0_0_1"/>
<comment type="caution">
    <text evidence="3">The sequence shown here is derived from an EMBL/GenBank/DDBJ whole genome shotgun (WGS) entry which is preliminary data.</text>
</comment>
<evidence type="ECO:0000256" key="1">
    <source>
        <dbReference type="SAM" id="SignalP"/>
    </source>
</evidence>
<sequence length="183" mass="20206">MHISAIILSVLFATLSYGDKSTQDASGIGERAADAQFDPNTWYRLTNTYLGYSQSLDVINDNGPNSSGTLKMAESGRYSGQFWQLIPQSPGVYKLRTQFLGPNRVLDVWGDDKTKPHLAEKGNYSGQLWTITSWGDATWKLTNAYSGPDLHLDTYSDTHVPFMGSGDATGQHWHITAIERISG</sequence>
<organism evidence="3 4">
    <name type="scientific">Metarhizium robertsii</name>
    <dbReference type="NCBI Taxonomy" id="568076"/>
    <lineage>
        <taxon>Eukaryota</taxon>
        <taxon>Fungi</taxon>
        <taxon>Dikarya</taxon>
        <taxon>Ascomycota</taxon>
        <taxon>Pezizomycotina</taxon>
        <taxon>Sordariomycetes</taxon>
        <taxon>Hypocreomycetidae</taxon>
        <taxon>Hypocreales</taxon>
        <taxon>Clavicipitaceae</taxon>
        <taxon>Metarhizium</taxon>
    </lineage>
</organism>
<gene>
    <name evidence="3" type="ORF">X797_010118</name>
</gene>
<evidence type="ECO:0000313" key="4">
    <source>
        <dbReference type="Proteomes" id="UP000030151"/>
    </source>
</evidence>